<accession>A0ABD1SDL2</accession>
<dbReference type="Proteomes" id="UP001604336">
    <property type="component" value="Unassembled WGS sequence"/>
</dbReference>
<reference evidence="2" key="1">
    <citation type="submission" date="2024-07" db="EMBL/GenBank/DDBJ databases">
        <title>Two chromosome-level genome assemblies of Korean endemic species Abeliophyllum distichum and Forsythia ovata (Oleaceae).</title>
        <authorList>
            <person name="Jang H."/>
        </authorList>
    </citation>
    <scope>NUCLEOTIDE SEQUENCE [LARGE SCALE GENOMIC DNA]</scope>
</reference>
<evidence type="ECO:0000313" key="2">
    <source>
        <dbReference type="Proteomes" id="UP001604336"/>
    </source>
</evidence>
<proteinExistence type="predicted"/>
<gene>
    <name evidence="1" type="ORF">Adt_24311</name>
</gene>
<keyword evidence="2" id="KW-1185">Reference proteome</keyword>
<dbReference type="EMBL" id="JBFOLK010000007">
    <property type="protein sequence ID" value="KAL2498761.1"/>
    <property type="molecule type" value="Genomic_DNA"/>
</dbReference>
<protein>
    <submittedName>
        <fullName evidence="1">Pentatricopeptide repeat-containing protein</fullName>
    </submittedName>
</protein>
<evidence type="ECO:0000313" key="1">
    <source>
        <dbReference type="EMBL" id="KAL2498761.1"/>
    </source>
</evidence>
<organism evidence="1 2">
    <name type="scientific">Abeliophyllum distichum</name>
    <dbReference type="NCBI Taxonomy" id="126358"/>
    <lineage>
        <taxon>Eukaryota</taxon>
        <taxon>Viridiplantae</taxon>
        <taxon>Streptophyta</taxon>
        <taxon>Embryophyta</taxon>
        <taxon>Tracheophyta</taxon>
        <taxon>Spermatophyta</taxon>
        <taxon>Magnoliopsida</taxon>
        <taxon>eudicotyledons</taxon>
        <taxon>Gunneridae</taxon>
        <taxon>Pentapetalae</taxon>
        <taxon>asterids</taxon>
        <taxon>lamiids</taxon>
        <taxon>Lamiales</taxon>
        <taxon>Oleaceae</taxon>
        <taxon>Forsythieae</taxon>
        <taxon>Abeliophyllum</taxon>
    </lineage>
</organism>
<dbReference type="AlphaFoldDB" id="A0ABD1SDL2"/>
<name>A0ABD1SDL2_9LAMI</name>
<sequence length="139" mass="16083">MPSHFDLALSPTFTFTNALKRPVFLATQYPPTSTHPPTRTQWYSSGERLLELEPENALIHRLVLQLYDLSGISQESLKMKRSGKRSGPKEYLGYSWIEDRNIVHSFVSGGRHQLYAKFLLSYIRSIEVKTKAPKYRDRP</sequence>
<comment type="caution">
    <text evidence="1">The sequence shown here is derived from an EMBL/GenBank/DDBJ whole genome shotgun (WGS) entry which is preliminary data.</text>
</comment>